<reference evidence="8 9" key="1">
    <citation type="submission" date="2019-09" db="EMBL/GenBank/DDBJ databases">
        <title>A chromosome-level genome assembly of the Chinese tupelo Nyssa sinensis.</title>
        <authorList>
            <person name="Yang X."/>
            <person name="Kang M."/>
            <person name="Yang Y."/>
            <person name="Xiong H."/>
            <person name="Wang M."/>
            <person name="Zhang Z."/>
            <person name="Wang Z."/>
            <person name="Wu H."/>
            <person name="Ma T."/>
            <person name="Liu J."/>
            <person name="Xi Z."/>
        </authorList>
    </citation>
    <scope>NUCLEOTIDE SEQUENCE [LARGE SCALE GENOMIC DNA]</scope>
    <source>
        <strain evidence="8">J267</strain>
        <tissue evidence="8">Leaf</tissue>
    </source>
</reference>
<comment type="subcellular location">
    <subcellularLocation>
        <location evidence="1">Golgi apparatus membrane</location>
        <topology evidence="1">Single-pass type II membrane protein</topology>
    </subcellularLocation>
</comment>
<proteinExistence type="inferred from homology"/>
<dbReference type="InterPro" id="IPR040911">
    <property type="entry name" value="Exostosin_GT47"/>
</dbReference>
<organism evidence="8 9">
    <name type="scientific">Nyssa sinensis</name>
    <dbReference type="NCBI Taxonomy" id="561372"/>
    <lineage>
        <taxon>Eukaryota</taxon>
        <taxon>Viridiplantae</taxon>
        <taxon>Streptophyta</taxon>
        <taxon>Embryophyta</taxon>
        <taxon>Tracheophyta</taxon>
        <taxon>Spermatophyta</taxon>
        <taxon>Magnoliopsida</taxon>
        <taxon>eudicotyledons</taxon>
        <taxon>Gunneridae</taxon>
        <taxon>Pentapetalae</taxon>
        <taxon>asterids</taxon>
        <taxon>Cornales</taxon>
        <taxon>Nyssaceae</taxon>
        <taxon>Nyssa</taxon>
    </lineage>
</organism>
<name>A0A5J5A0B4_9ASTE</name>
<evidence type="ECO:0000256" key="1">
    <source>
        <dbReference type="ARBA" id="ARBA00004323"/>
    </source>
</evidence>
<evidence type="ECO:0000256" key="3">
    <source>
        <dbReference type="ARBA" id="ARBA00022676"/>
    </source>
</evidence>
<keyword evidence="3" id="KW-0808">Transferase</keyword>
<keyword evidence="3" id="KW-0328">Glycosyltransferase</keyword>
<keyword evidence="4" id="KW-0735">Signal-anchor</keyword>
<dbReference type="GO" id="GO:0000139">
    <property type="term" value="C:Golgi membrane"/>
    <property type="evidence" value="ECO:0007669"/>
    <property type="project" value="UniProtKB-SubCell"/>
</dbReference>
<evidence type="ECO:0000256" key="5">
    <source>
        <dbReference type="ARBA" id="ARBA00023034"/>
    </source>
</evidence>
<keyword evidence="6" id="KW-1133">Transmembrane helix</keyword>
<keyword evidence="6" id="KW-0472">Membrane</keyword>
<evidence type="ECO:0000313" key="8">
    <source>
        <dbReference type="EMBL" id="KAA8523152.1"/>
    </source>
</evidence>
<keyword evidence="5" id="KW-0333">Golgi apparatus</keyword>
<evidence type="ECO:0000259" key="7">
    <source>
        <dbReference type="Pfam" id="PF03016"/>
    </source>
</evidence>
<dbReference type="Pfam" id="PF03016">
    <property type="entry name" value="Exostosin_GT47"/>
    <property type="match status" value="1"/>
</dbReference>
<evidence type="ECO:0000256" key="4">
    <source>
        <dbReference type="ARBA" id="ARBA00022968"/>
    </source>
</evidence>
<protein>
    <recommendedName>
        <fullName evidence="7">Exostosin GT47 domain-containing protein</fullName>
    </recommendedName>
</protein>
<keyword evidence="6" id="KW-0812">Transmembrane</keyword>
<gene>
    <name evidence="8" type="ORF">F0562_009575</name>
</gene>
<sequence>MEIRIKFQRLCNVQFQRLLLILGILVAVVVLFQLFALPYENYISSPSVFLMVGSGTLLNGSKLISTDIAHGVVNNTIASGLEGKVGYENETEEEDKDYNFASDDDEEVDDNFEIKRDRNSRNEFTFESGLTLDKSFTVRNVRAIDNGSTQEKLIELGLGSLGQVTESDNDSISDTDQNVSAYSILEEVHNRADFESLSLMSPRTSNGMQYLDADSRTSLLSIAANVSPTHNDKFATDSQPKDTDTELLHTVSVALTNNSLMTANSIMKKRGMKTTSISHMYSLLLQASVSSDSMKPRWSSARDRELQRAKLQIENAPIIRDASGLYDSLFRNFSMFKRSYELMERMLKIYIYREGEKPIFHQPYLRGIYASEGWFMKLIEGNKQFVVRDPRKAQLFYLPFSLRMLRNSLHEQKLDSQKDLEKYLKDYVDIIAKKYRFWNRTRGADHFVVACHDWAPKLTRKNMGSCIRALCNTNVASGFKLGKDVSLPVTYVRSAQDPLKDLGGKPPSERHILAFFAGSMHGYLRPILLQYWENKEPDMKIIGPMPRDIEGKTKYREYMKSSKYCVCARGYEVHTPRVVESILYECVPVIISDNYVPPFFEVLDWEAFSVFILENDIPNLRNILLSIPEERYIVMQQRVKMVQQHFLWHKKPVKYDLFHMVLHSIWYNRVFQLKPK</sequence>
<feature type="transmembrane region" description="Helical" evidence="6">
    <location>
        <begin position="20"/>
        <end position="39"/>
    </location>
</feature>
<evidence type="ECO:0000313" key="9">
    <source>
        <dbReference type="Proteomes" id="UP000325577"/>
    </source>
</evidence>
<comment type="similarity">
    <text evidence="2">Belongs to the glycosyltransferase 47 family.</text>
</comment>
<dbReference type="GO" id="GO:0016757">
    <property type="term" value="F:glycosyltransferase activity"/>
    <property type="evidence" value="ECO:0007669"/>
    <property type="project" value="UniProtKB-KW"/>
</dbReference>
<accession>A0A5J5A0B4</accession>
<dbReference type="EMBL" id="CM018047">
    <property type="protein sequence ID" value="KAA8523152.1"/>
    <property type="molecule type" value="Genomic_DNA"/>
</dbReference>
<dbReference type="PANTHER" id="PTHR11062">
    <property type="entry name" value="EXOSTOSIN HEPARAN SULFATE GLYCOSYLTRANSFERASE -RELATED"/>
    <property type="match status" value="1"/>
</dbReference>
<dbReference type="InterPro" id="IPR004263">
    <property type="entry name" value="Exostosin"/>
</dbReference>
<dbReference type="OrthoDB" id="1924787at2759"/>
<keyword evidence="9" id="KW-1185">Reference proteome</keyword>
<dbReference type="AlphaFoldDB" id="A0A5J5A0B4"/>
<dbReference type="PANTHER" id="PTHR11062:SF77">
    <property type="entry name" value="GLYCOSYLTRANSFERASE FAMILY EXOSTOSIN PROTEIN"/>
    <property type="match status" value="1"/>
</dbReference>
<dbReference type="Proteomes" id="UP000325577">
    <property type="component" value="Linkage Group LG4"/>
</dbReference>
<evidence type="ECO:0000256" key="2">
    <source>
        <dbReference type="ARBA" id="ARBA00010271"/>
    </source>
</evidence>
<feature type="domain" description="Exostosin GT47" evidence="7">
    <location>
        <begin position="344"/>
        <end position="625"/>
    </location>
</feature>
<evidence type="ECO:0000256" key="6">
    <source>
        <dbReference type="SAM" id="Phobius"/>
    </source>
</evidence>